<evidence type="ECO:0000313" key="1">
    <source>
        <dbReference type="EMBL" id="QHT35853.1"/>
    </source>
</evidence>
<dbReference type="AlphaFoldDB" id="A0A6C0F5E4"/>
<accession>A0A6C0F5E4</accession>
<proteinExistence type="predicted"/>
<name>A0A6C0F5E4_9ZZZZ</name>
<dbReference type="EMBL" id="MN739027">
    <property type="protein sequence ID" value="QHT35853.1"/>
    <property type="molecule type" value="Genomic_DNA"/>
</dbReference>
<sequence>MNMYYVKIKPIPSINPNQKPTPKIIYNKKREKGKGLPPHLKQKPQKKKEILEWILSWKIWVPIKILCG</sequence>
<reference evidence="1" key="1">
    <citation type="journal article" date="2020" name="Nature">
        <title>Giant virus diversity and host interactions through global metagenomics.</title>
        <authorList>
            <person name="Schulz F."/>
            <person name="Roux S."/>
            <person name="Paez-Espino D."/>
            <person name="Jungbluth S."/>
            <person name="Walsh D.A."/>
            <person name="Denef V.J."/>
            <person name="McMahon K.D."/>
            <person name="Konstantinidis K.T."/>
            <person name="Eloe-Fadrosh E.A."/>
            <person name="Kyrpides N.C."/>
            <person name="Woyke T."/>
        </authorList>
    </citation>
    <scope>NUCLEOTIDE SEQUENCE</scope>
    <source>
        <strain evidence="1">GVMAG-M-3300009182-46</strain>
    </source>
</reference>
<protein>
    <submittedName>
        <fullName evidence="1">Uncharacterized protein</fullName>
    </submittedName>
</protein>
<organism evidence="1">
    <name type="scientific">viral metagenome</name>
    <dbReference type="NCBI Taxonomy" id="1070528"/>
    <lineage>
        <taxon>unclassified sequences</taxon>
        <taxon>metagenomes</taxon>
        <taxon>organismal metagenomes</taxon>
    </lineage>
</organism>